<feature type="compositionally biased region" description="Low complexity" evidence="6">
    <location>
        <begin position="24"/>
        <end position="38"/>
    </location>
</feature>
<protein>
    <recommendedName>
        <fullName evidence="7">FAD-binding domain-containing protein</fullName>
    </recommendedName>
</protein>
<evidence type="ECO:0000259" key="7">
    <source>
        <dbReference type="Pfam" id="PF01494"/>
    </source>
</evidence>
<gene>
    <name evidence="8" type="ORF">BD289DRAFT_377894</name>
</gene>
<dbReference type="InterPro" id="IPR002938">
    <property type="entry name" value="FAD-bd"/>
</dbReference>
<dbReference type="STRING" id="2025994.A0A2T2ZUT5"/>
<dbReference type="PRINTS" id="PR00420">
    <property type="entry name" value="RNGMNOXGNASE"/>
</dbReference>
<keyword evidence="5" id="KW-0503">Monooxygenase</keyword>
<evidence type="ECO:0000256" key="5">
    <source>
        <dbReference type="ARBA" id="ARBA00023033"/>
    </source>
</evidence>
<keyword evidence="2" id="KW-0285">Flavoprotein</keyword>
<dbReference type="PANTHER" id="PTHR13789:SF238">
    <property type="entry name" value="PUTATIVE (AFU_ORTHOLOGUE AFUA_2G01680)-RELATED"/>
    <property type="match status" value="1"/>
</dbReference>
<dbReference type="SUPFAM" id="SSF51905">
    <property type="entry name" value="FAD/NAD(P)-binding domain"/>
    <property type="match status" value="1"/>
</dbReference>
<evidence type="ECO:0000256" key="3">
    <source>
        <dbReference type="ARBA" id="ARBA00022827"/>
    </source>
</evidence>
<dbReference type="PANTHER" id="PTHR13789">
    <property type="entry name" value="MONOOXYGENASE"/>
    <property type="match status" value="1"/>
</dbReference>
<comment type="similarity">
    <text evidence="1">Belongs to the paxM FAD-dependent monooxygenase family.</text>
</comment>
<dbReference type="OrthoDB" id="420606at2759"/>
<dbReference type="AlphaFoldDB" id="A0A2T2ZUT5"/>
<sequence>MAAAKNDNPAPSGGATANGHRDTATTSSSSSTATTTATPQQQAPVALDIIVVGAGISGLATAISCVLSGHKVTVFESAKELLEIGAGLQVTPNATRILQRWGLLDSSAAADDGPATTTTDDLAVQTPNLWHTAAEPTSLTVHRYTGTVLAHEESFDKKMRARYAAPFLDLHRVDLQRALLARARSLGVRFRLGEQVEAVVDDFSSSSFSSSSNTDGDSHHHHHHHKAAVTTKAGETVSADMVVAADGVWSKCQTSYLGAEHARPPLPTGDLAYRVVFSMDQLQHSDDEDLRQWVQNPTVHFWIGPGAHAVGYSMRRGDMYNIVLLVPDNLPDGVSRQPGSLEEMKALFTAWDPILKRFLDRVETVEKWRLMHREELQSWVNDKGNFVFVGDSCHPMLPYLAQGANSAVEDGAVLGQLLGHIKTTADIPKALNMYETLRKARGEAIVRETFKQRRDFHLPDGPEQEKRDVVFKSQLGKEIEGAFPSRWTCPEVQPWLYGYDAYREVEDAVAQDPF</sequence>
<accession>A0A2T2ZUT5</accession>
<dbReference type="FunFam" id="3.50.50.60:FF:000115">
    <property type="entry name" value="Salicylate hydroxylase, putative"/>
    <property type="match status" value="1"/>
</dbReference>
<evidence type="ECO:0000256" key="2">
    <source>
        <dbReference type="ARBA" id="ARBA00022630"/>
    </source>
</evidence>
<dbReference type="EMBL" id="KZ678660">
    <property type="protein sequence ID" value="PSR77315.1"/>
    <property type="molecule type" value="Genomic_DNA"/>
</dbReference>
<organism evidence="8 9">
    <name type="scientific">Coniella lustricola</name>
    <dbReference type="NCBI Taxonomy" id="2025994"/>
    <lineage>
        <taxon>Eukaryota</taxon>
        <taxon>Fungi</taxon>
        <taxon>Dikarya</taxon>
        <taxon>Ascomycota</taxon>
        <taxon>Pezizomycotina</taxon>
        <taxon>Sordariomycetes</taxon>
        <taxon>Sordariomycetidae</taxon>
        <taxon>Diaporthales</taxon>
        <taxon>Schizoparmaceae</taxon>
        <taxon>Coniella</taxon>
    </lineage>
</organism>
<feature type="region of interest" description="Disordered" evidence="6">
    <location>
        <begin position="1"/>
        <end position="40"/>
    </location>
</feature>
<dbReference type="GO" id="GO:0004497">
    <property type="term" value="F:monooxygenase activity"/>
    <property type="evidence" value="ECO:0007669"/>
    <property type="project" value="UniProtKB-KW"/>
</dbReference>
<evidence type="ECO:0000313" key="8">
    <source>
        <dbReference type="EMBL" id="PSR77315.1"/>
    </source>
</evidence>
<name>A0A2T2ZUT5_9PEZI</name>
<feature type="domain" description="FAD-binding" evidence="7">
    <location>
        <begin position="48"/>
        <end position="448"/>
    </location>
</feature>
<evidence type="ECO:0000313" key="9">
    <source>
        <dbReference type="Proteomes" id="UP000241462"/>
    </source>
</evidence>
<reference evidence="8 9" key="1">
    <citation type="journal article" date="2018" name="Mycol. Prog.">
        <title>Coniella lustricola, a new species from submerged detritus.</title>
        <authorList>
            <person name="Raudabaugh D.B."/>
            <person name="Iturriaga T."/>
            <person name="Carver A."/>
            <person name="Mondo S."/>
            <person name="Pangilinan J."/>
            <person name="Lipzen A."/>
            <person name="He G."/>
            <person name="Amirebrahimi M."/>
            <person name="Grigoriev I.V."/>
            <person name="Miller A.N."/>
        </authorList>
    </citation>
    <scope>NUCLEOTIDE SEQUENCE [LARGE SCALE GENOMIC DNA]</scope>
    <source>
        <strain evidence="8 9">B22-T-1</strain>
    </source>
</reference>
<evidence type="ECO:0000256" key="4">
    <source>
        <dbReference type="ARBA" id="ARBA00023002"/>
    </source>
</evidence>
<dbReference type="InParanoid" id="A0A2T2ZUT5"/>
<feature type="region of interest" description="Disordered" evidence="6">
    <location>
        <begin position="207"/>
        <end position="233"/>
    </location>
</feature>
<proteinExistence type="inferred from homology"/>
<dbReference type="SUPFAM" id="SSF54373">
    <property type="entry name" value="FAD-linked reductases, C-terminal domain"/>
    <property type="match status" value="1"/>
</dbReference>
<keyword evidence="4" id="KW-0560">Oxidoreductase</keyword>
<evidence type="ECO:0000256" key="6">
    <source>
        <dbReference type="SAM" id="MobiDB-lite"/>
    </source>
</evidence>
<dbReference type="Proteomes" id="UP000241462">
    <property type="component" value="Unassembled WGS sequence"/>
</dbReference>
<dbReference type="InterPro" id="IPR036188">
    <property type="entry name" value="FAD/NAD-bd_sf"/>
</dbReference>
<dbReference type="InterPro" id="IPR050493">
    <property type="entry name" value="FAD-dep_Monooxygenase_BioMet"/>
</dbReference>
<dbReference type="GO" id="GO:0071949">
    <property type="term" value="F:FAD binding"/>
    <property type="evidence" value="ECO:0007669"/>
    <property type="project" value="InterPro"/>
</dbReference>
<keyword evidence="9" id="KW-1185">Reference proteome</keyword>
<keyword evidence="3" id="KW-0274">FAD</keyword>
<evidence type="ECO:0000256" key="1">
    <source>
        <dbReference type="ARBA" id="ARBA00007992"/>
    </source>
</evidence>
<dbReference type="Pfam" id="PF01494">
    <property type="entry name" value="FAD_binding_3"/>
    <property type="match status" value="1"/>
</dbReference>
<dbReference type="Gene3D" id="3.50.50.60">
    <property type="entry name" value="FAD/NAD(P)-binding domain"/>
    <property type="match status" value="1"/>
</dbReference>